<dbReference type="GO" id="GO:0005737">
    <property type="term" value="C:cytoplasm"/>
    <property type="evidence" value="ECO:0007669"/>
    <property type="project" value="TreeGrafter"/>
</dbReference>
<dbReference type="InterPro" id="IPR010329">
    <property type="entry name" value="3hydroanth_dOase"/>
</dbReference>
<keyword evidence="5" id="KW-0223">Dioxygenase</keyword>
<protein>
    <recommendedName>
        <fullName evidence="11">3-hydroxyanthranilate 3,4-dioxygenase</fullName>
    </recommendedName>
</protein>
<keyword evidence="3" id="KW-0662">Pyridine nucleotide biosynthesis</keyword>
<evidence type="ECO:0000256" key="4">
    <source>
        <dbReference type="ARBA" id="ARBA00022723"/>
    </source>
</evidence>
<dbReference type="HOGENOM" id="CLU_095765_0_0_1"/>
<feature type="non-terminal residue" evidence="8">
    <location>
        <position position="1"/>
    </location>
</feature>
<dbReference type="Pfam" id="PF06052">
    <property type="entry name" value="3-HAO"/>
    <property type="match status" value="1"/>
</dbReference>
<dbReference type="RefSeq" id="XP_005822214.1">
    <property type="nucleotide sequence ID" value="XM_005822157.1"/>
</dbReference>
<dbReference type="GO" id="GO:0046874">
    <property type="term" value="P:quinolinate metabolic process"/>
    <property type="evidence" value="ECO:0007669"/>
    <property type="project" value="TreeGrafter"/>
</dbReference>
<evidence type="ECO:0008006" key="11">
    <source>
        <dbReference type="Google" id="ProtNLM"/>
    </source>
</evidence>
<evidence type="ECO:0000256" key="2">
    <source>
        <dbReference type="ARBA" id="ARBA00002752"/>
    </source>
</evidence>
<dbReference type="GO" id="GO:0034354">
    <property type="term" value="P:'de novo' NAD+ biosynthetic process from L-tryptophan"/>
    <property type="evidence" value="ECO:0007669"/>
    <property type="project" value="TreeGrafter"/>
</dbReference>
<name>L1IH39_GUITC</name>
<dbReference type="PaxDb" id="55529-EKX35234"/>
<reference evidence="9" key="3">
    <citation type="submission" date="2016-03" db="UniProtKB">
        <authorList>
            <consortium name="EnsemblProtists"/>
        </authorList>
    </citation>
    <scope>IDENTIFICATION</scope>
</reference>
<gene>
    <name evidence="8" type="ORF">GUITHDRAFT_54734</name>
</gene>
<dbReference type="CDD" id="cd06123">
    <property type="entry name" value="cupin_HAO"/>
    <property type="match status" value="1"/>
</dbReference>
<keyword evidence="4" id="KW-0479">Metal-binding</keyword>
<dbReference type="GO" id="GO:0005506">
    <property type="term" value="F:iron ion binding"/>
    <property type="evidence" value="ECO:0007669"/>
    <property type="project" value="InterPro"/>
</dbReference>
<dbReference type="PANTHER" id="PTHR15497">
    <property type="entry name" value="3-HYDROXYANTHRANILATE 3,4-DIOXYGENASE"/>
    <property type="match status" value="1"/>
</dbReference>
<keyword evidence="7" id="KW-0408">Iron</keyword>
<dbReference type="KEGG" id="gtt:GUITHDRAFT_54734"/>
<dbReference type="eggNOG" id="KOG3995">
    <property type="taxonomic scope" value="Eukaryota"/>
</dbReference>
<evidence type="ECO:0000256" key="1">
    <source>
        <dbReference type="ARBA" id="ARBA00001954"/>
    </source>
</evidence>
<evidence type="ECO:0000313" key="8">
    <source>
        <dbReference type="EMBL" id="EKX35234.1"/>
    </source>
</evidence>
<comment type="function">
    <text evidence="2">Catalyzes the oxidative ring opening of 3-hydroxyanthranilate to 2-amino-3-carboxymuconate semialdehyde, which spontaneously cyclizes to quinolinate.</text>
</comment>
<dbReference type="OrthoDB" id="204928at2759"/>
<reference evidence="10" key="2">
    <citation type="submission" date="2012-11" db="EMBL/GenBank/DDBJ databases">
        <authorList>
            <person name="Kuo A."/>
            <person name="Curtis B.A."/>
            <person name="Tanifuji G."/>
            <person name="Burki F."/>
            <person name="Gruber A."/>
            <person name="Irimia M."/>
            <person name="Maruyama S."/>
            <person name="Arias M.C."/>
            <person name="Ball S.G."/>
            <person name="Gile G.H."/>
            <person name="Hirakawa Y."/>
            <person name="Hopkins J.F."/>
            <person name="Rensing S.A."/>
            <person name="Schmutz J."/>
            <person name="Symeonidi A."/>
            <person name="Elias M."/>
            <person name="Eveleigh R.J."/>
            <person name="Herman E.K."/>
            <person name="Klute M.J."/>
            <person name="Nakayama T."/>
            <person name="Obornik M."/>
            <person name="Reyes-Prieto A."/>
            <person name="Armbrust E.V."/>
            <person name="Aves S.J."/>
            <person name="Beiko R.G."/>
            <person name="Coutinho P."/>
            <person name="Dacks J.B."/>
            <person name="Durnford D.G."/>
            <person name="Fast N.M."/>
            <person name="Green B.R."/>
            <person name="Grisdale C."/>
            <person name="Hempe F."/>
            <person name="Henrissat B."/>
            <person name="Hoppner M.P."/>
            <person name="Ishida K.-I."/>
            <person name="Kim E."/>
            <person name="Koreny L."/>
            <person name="Kroth P.G."/>
            <person name="Liu Y."/>
            <person name="Malik S.-B."/>
            <person name="Maier U.G."/>
            <person name="McRose D."/>
            <person name="Mock T."/>
            <person name="Neilson J.A."/>
            <person name="Onodera N.T."/>
            <person name="Poole A.M."/>
            <person name="Pritham E.J."/>
            <person name="Richards T.A."/>
            <person name="Rocap G."/>
            <person name="Roy S.W."/>
            <person name="Sarai C."/>
            <person name="Schaack S."/>
            <person name="Shirato S."/>
            <person name="Slamovits C.H."/>
            <person name="Spencer D.F."/>
            <person name="Suzuki S."/>
            <person name="Worden A.Z."/>
            <person name="Zauner S."/>
            <person name="Barry K."/>
            <person name="Bell C."/>
            <person name="Bharti A.K."/>
            <person name="Crow J.A."/>
            <person name="Grimwood J."/>
            <person name="Kramer R."/>
            <person name="Lindquist E."/>
            <person name="Lucas S."/>
            <person name="Salamov A."/>
            <person name="McFadden G.I."/>
            <person name="Lane C.E."/>
            <person name="Keeling P.J."/>
            <person name="Gray M.W."/>
            <person name="Grigoriev I.V."/>
            <person name="Archibald J.M."/>
        </authorList>
    </citation>
    <scope>NUCLEOTIDE SEQUENCE</scope>
    <source>
        <strain evidence="10">CCMP2712</strain>
    </source>
</reference>
<evidence type="ECO:0000256" key="6">
    <source>
        <dbReference type="ARBA" id="ARBA00023002"/>
    </source>
</evidence>
<organism evidence="8">
    <name type="scientific">Guillardia theta (strain CCMP2712)</name>
    <name type="common">Cryptophyte</name>
    <dbReference type="NCBI Taxonomy" id="905079"/>
    <lineage>
        <taxon>Eukaryota</taxon>
        <taxon>Cryptophyceae</taxon>
        <taxon>Pyrenomonadales</taxon>
        <taxon>Geminigeraceae</taxon>
        <taxon>Guillardia</taxon>
    </lineage>
</organism>
<dbReference type="InterPro" id="IPR011051">
    <property type="entry name" value="RmlC_Cupin_sf"/>
</dbReference>
<evidence type="ECO:0000313" key="10">
    <source>
        <dbReference type="Proteomes" id="UP000011087"/>
    </source>
</evidence>
<reference evidence="8 10" key="1">
    <citation type="journal article" date="2012" name="Nature">
        <title>Algal genomes reveal evolutionary mosaicism and the fate of nucleomorphs.</title>
        <authorList>
            <consortium name="DOE Joint Genome Institute"/>
            <person name="Curtis B.A."/>
            <person name="Tanifuji G."/>
            <person name="Burki F."/>
            <person name="Gruber A."/>
            <person name="Irimia M."/>
            <person name="Maruyama S."/>
            <person name="Arias M.C."/>
            <person name="Ball S.G."/>
            <person name="Gile G.H."/>
            <person name="Hirakawa Y."/>
            <person name="Hopkins J.F."/>
            <person name="Kuo A."/>
            <person name="Rensing S.A."/>
            <person name="Schmutz J."/>
            <person name="Symeonidi A."/>
            <person name="Elias M."/>
            <person name="Eveleigh R.J."/>
            <person name="Herman E.K."/>
            <person name="Klute M.J."/>
            <person name="Nakayama T."/>
            <person name="Obornik M."/>
            <person name="Reyes-Prieto A."/>
            <person name="Armbrust E.V."/>
            <person name="Aves S.J."/>
            <person name="Beiko R.G."/>
            <person name="Coutinho P."/>
            <person name="Dacks J.B."/>
            <person name="Durnford D.G."/>
            <person name="Fast N.M."/>
            <person name="Green B.R."/>
            <person name="Grisdale C.J."/>
            <person name="Hempel F."/>
            <person name="Henrissat B."/>
            <person name="Hoppner M.P."/>
            <person name="Ishida K."/>
            <person name="Kim E."/>
            <person name="Koreny L."/>
            <person name="Kroth P.G."/>
            <person name="Liu Y."/>
            <person name="Malik S.B."/>
            <person name="Maier U.G."/>
            <person name="McRose D."/>
            <person name="Mock T."/>
            <person name="Neilson J.A."/>
            <person name="Onodera N.T."/>
            <person name="Poole A.M."/>
            <person name="Pritham E.J."/>
            <person name="Richards T.A."/>
            <person name="Rocap G."/>
            <person name="Roy S.W."/>
            <person name="Sarai C."/>
            <person name="Schaack S."/>
            <person name="Shirato S."/>
            <person name="Slamovits C.H."/>
            <person name="Spencer D.F."/>
            <person name="Suzuki S."/>
            <person name="Worden A.Z."/>
            <person name="Zauner S."/>
            <person name="Barry K."/>
            <person name="Bell C."/>
            <person name="Bharti A.K."/>
            <person name="Crow J.A."/>
            <person name="Grimwood J."/>
            <person name="Kramer R."/>
            <person name="Lindquist E."/>
            <person name="Lucas S."/>
            <person name="Salamov A."/>
            <person name="McFadden G.I."/>
            <person name="Lane C.E."/>
            <person name="Keeling P.J."/>
            <person name="Gray M.W."/>
            <person name="Grigoriev I.V."/>
            <person name="Archibald J.M."/>
        </authorList>
    </citation>
    <scope>NUCLEOTIDE SEQUENCE</scope>
    <source>
        <strain evidence="8 10">CCMP2712</strain>
    </source>
</reference>
<dbReference type="STRING" id="905079.L1IH39"/>
<dbReference type="PANTHER" id="PTHR15497:SF1">
    <property type="entry name" value="3-HYDROXYANTHRANILATE 3,4-DIOXYGENASE"/>
    <property type="match status" value="1"/>
</dbReference>
<evidence type="ECO:0000313" key="9">
    <source>
        <dbReference type="EnsemblProtists" id="EKX35234"/>
    </source>
</evidence>
<evidence type="ECO:0000256" key="3">
    <source>
        <dbReference type="ARBA" id="ARBA00022642"/>
    </source>
</evidence>
<dbReference type="GO" id="GO:0000334">
    <property type="term" value="F:3-hydroxyanthranilate 3,4-dioxygenase activity"/>
    <property type="evidence" value="ECO:0007669"/>
    <property type="project" value="InterPro"/>
</dbReference>
<comment type="cofactor">
    <cofactor evidence="1">
        <name>Fe(2+)</name>
        <dbReference type="ChEBI" id="CHEBI:29033"/>
    </cofactor>
</comment>
<dbReference type="OMA" id="KPPVGNQ"/>
<dbReference type="Gene3D" id="2.60.120.10">
    <property type="entry name" value="Jelly Rolls"/>
    <property type="match status" value="1"/>
</dbReference>
<feature type="non-terminal residue" evidence="8">
    <location>
        <position position="160"/>
    </location>
</feature>
<keyword evidence="10" id="KW-1185">Reference proteome</keyword>
<keyword evidence="6" id="KW-0560">Oxidoreductase</keyword>
<accession>L1IH39</accession>
<sequence length="160" mass="18653">NILMHKQQLSIMIVGGPNQRTDFHVEEGGEFFFQIKGQMMLPTVQRGRREDVIIPEGHIFILPPRVPHSPQRKADTVGLVIERVREEGEMDCLRWYKDFDKCDEILFQRYFRCEDLGKDLVPVVEEYLRSEEYHSHQTTATSCPTPELIQDDTEIQVPAP</sequence>
<evidence type="ECO:0000256" key="5">
    <source>
        <dbReference type="ARBA" id="ARBA00022964"/>
    </source>
</evidence>
<dbReference type="AlphaFoldDB" id="L1IH39"/>
<dbReference type="EnsemblProtists" id="EKX35234">
    <property type="protein sequence ID" value="EKX35234"/>
    <property type="gene ID" value="GUITHDRAFT_54734"/>
</dbReference>
<dbReference type="EMBL" id="JH993094">
    <property type="protein sequence ID" value="EKX35234.1"/>
    <property type="molecule type" value="Genomic_DNA"/>
</dbReference>
<dbReference type="GeneID" id="17291960"/>
<evidence type="ECO:0000256" key="7">
    <source>
        <dbReference type="ARBA" id="ARBA00023004"/>
    </source>
</evidence>
<proteinExistence type="predicted"/>
<dbReference type="SUPFAM" id="SSF51182">
    <property type="entry name" value="RmlC-like cupins"/>
    <property type="match status" value="1"/>
</dbReference>
<dbReference type="InterPro" id="IPR014710">
    <property type="entry name" value="RmlC-like_jellyroll"/>
</dbReference>
<dbReference type="Proteomes" id="UP000011087">
    <property type="component" value="Unassembled WGS sequence"/>
</dbReference>